<dbReference type="PANTHER" id="PTHR30023:SF0">
    <property type="entry name" value="PENICILLIN-SENSITIVE CARBOXYPEPTIDASE A"/>
    <property type="match status" value="1"/>
</dbReference>
<comment type="similarity">
    <text evidence="1">Belongs to the peptidase S13 family.</text>
</comment>
<evidence type="ECO:0000256" key="1">
    <source>
        <dbReference type="ARBA" id="ARBA00006096"/>
    </source>
</evidence>
<dbReference type="RefSeq" id="WP_322448170.1">
    <property type="nucleotide sequence ID" value="NZ_JAXOFX010000017.1"/>
</dbReference>
<keyword evidence="2 3" id="KW-0378">Hydrolase</keyword>
<dbReference type="GO" id="GO:0009002">
    <property type="term" value="F:serine-type D-Ala-D-Ala carboxypeptidase activity"/>
    <property type="evidence" value="ECO:0007669"/>
    <property type="project" value="UniProtKB-EC"/>
</dbReference>
<dbReference type="PRINTS" id="PR00922">
    <property type="entry name" value="DADACBPTASE3"/>
</dbReference>
<evidence type="ECO:0000313" key="4">
    <source>
        <dbReference type="Proteomes" id="UP001290455"/>
    </source>
</evidence>
<evidence type="ECO:0000256" key="2">
    <source>
        <dbReference type="ARBA" id="ARBA00022801"/>
    </source>
</evidence>
<reference evidence="3 4" key="1">
    <citation type="submission" date="2023-11" db="EMBL/GenBank/DDBJ databases">
        <title>Bacillus jintuensis, isolated from a mudflat on the Beibu Gulf coast.</title>
        <authorList>
            <person name="Li M."/>
        </authorList>
    </citation>
    <scope>NUCLEOTIDE SEQUENCE [LARGE SCALE GENOMIC DNA]</scope>
    <source>
        <strain evidence="3 4">31A1R</strain>
    </source>
</reference>
<dbReference type="EMBL" id="JAXOFX010000017">
    <property type="protein sequence ID" value="MDZ5473877.1"/>
    <property type="molecule type" value="Genomic_DNA"/>
</dbReference>
<keyword evidence="3" id="KW-0121">Carboxypeptidase</keyword>
<keyword evidence="4" id="KW-1185">Reference proteome</keyword>
<dbReference type="Gene3D" id="3.50.80.20">
    <property type="entry name" value="D-Ala-D-Ala carboxypeptidase C, peptidase S13"/>
    <property type="match status" value="1"/>
</dbReference>
<dbReference type="InterPro" id="IPR000667">
    <property type="entry name" value="Peptidase_S13"/>
</dbReference>
<name>A0ABU5J382_9BACI</name>
<evidence type="ECO:0000313" key="3">
    <source>
        <dbReference type="EMBL" id="MDZ5473877.1"/>
    </source>
</evidence>
<organism evidence="3 4">
    <name type="scientific">Robertmurraya mangrovi</name>
    <dbReference type="NCBI Taxonomy" id="3098077"/>
    <lineage>
        <taxon>Bacteria</taxon>
        <taxon>Bacillati</taxon>
        <taxon>Bacillota</taxon>
        <taxon>Bacilli</taxon>
        <taxon>Bacillales</taxon>
        <taxon>Bacillaceae</taxon>
        <taxon>Robertmurraya</taxon>
    </lineage>
</organism>
<dbReference type="NCBIfam" id="TIGR00666">
    <property type="entry name" value="PBP4"/>
    <property type="match status" value="1"/>
</dbReference>
<gene>
    <name evidence="3" type="primary">dacB</name>
    <name evidence="3" type="ORF">SM124_19335</name>
</gene>
<sequence length="479" mass="52878">MLISTFIFNCFNANPVQAINKSNLNKQITDLVSSHPDLNGALIGISVRNATTGELVYNHFGNVRLRPASNLKLFTAAAALSALGEDYTFKTEILTDGVIKRKKLKGNLYLKGKGDPTLMISDLNRLAKELSELGIKTIRGNLIADDSWYDSVRYSIDLPWSDETTYYGAQISALNVSPDDDYDTGTVQLEIVPGKTVGEKATISLHPKTHYVTLINQTNTVDSSGKKDLSIKREHGSNKVIIQGSIPIESKSTKEWIAVWEPTKYVLTLFEQSLKKYGIKVQGKTIQGVAPEDTKVILRHESMPLSELLIPFMKLSNNSHGEVLVKEMGKVKKGEGSWEKGLEVLDEELKKLGMNPDTMVLRDGSGISHVNLVPANEVSFLLHQVQKKFWFPLYLNSLPVTGSKEKMSGGTLRYRMESASFKGRVHAKTGSLSTVSSLSGYLRTNSGEDLIFSIIINNLATDANGKLIEDQICTIILNQ</sequence>
<dbReference type="Gene3D" id="3.40.710.10">
    <property type="entry name" value="DD-peptidase/beta-lactamase superfamily"/>
    <property type="match status" value="1"/>
</dbReference>
<comment type="caution">
    <text evidence="3">The sequence shown here is derived from an EMBL/GenBank/DDBJ whole genome shotgun (WGS) entry which is preliminary data.</text>
</comment>
<accession>A0ABU5J382</accession>
<protein>
    <submittedName>
        <fullName evidence="3">D-alanyl-D-alanine carboxypeptidase/D-alanyl-D-alanine-endopeptidase</fullName>
        <ecNumber evidence="3">3.4.16.4</ecNumber>
    </submittedName>
</protein>
<dbReference type="SUPFAM" id="SSF56601">
    <property type="entry name" value="beta-lactamase/transpeptidase-like"/>
    <property type="match status" value="1"/>
</dbReference>
<dbReference type="Pfam" id="PF02113">
    <property type="entry name" value="Peptidase_S13"/>
    <property type="match status" value="1"/>
</dbReference>
<keyword evidence="3" id="KW-0645">Protease</keyword>
<dbReference type="PANTHER" id="PTHR30023">
    <property type="entry name" value="D-ALANYL-D-ALANINE CARBOXYPEPTIDASE"/>
    <property type="match status" value="1"/>
</dbReference>
<dbReference type="InterPro" id="IPR012338">
    <property type="entry name" value="Beta-lactam/transpept-like"/>
</dbReference>
<dbReference type="EC" id="3.4.16.4" evidence="3"/>
<dbReference type="Proteomes" id="UP001290455">
    <property type="component" value="Unassembled WGS sequence"/>
</dbReference>
<proteinExistence type="inferred from homology"/>